<accession>A0A0H2MEF5</accession>
<dbReference type="AlphaFoldDB" id="A0A0H2MEF5"/>
<comment type="caution">
    <text evidence="2">The sequence shown here is derived from an EMBL/GenBank/DDBJ whole genome shotgun (WGS) entry which is preliminary data.</text>
</comment>
<dbReference type="PANTHER" id="PTHR39966">
    <property type="entry name" value="BLL2471 PROTEIN-RELATED"/>
    <property type="match status" value="1"/>
</dbReference>
<dbReference type="Gene3D" id="1.20.120.520">
    <property type="entry name" value="nmb1532 protein domain like"/>
    <property type="match status" value="1"/>
</dbReference>
<keyword evidence="3" id="KW-1185">Reference proteome</keyword>
<dbReference type="RefSeq" id="WP_021007311.1">
    <property type="nucleotide sequence ID" value="NZ_JZWI01000018.1"/>
</dbReference>
<evidence type="ECO:0000313" key="2">
    <source>
        <dbReference type="EMBL" id="KLN55320.1"/>
    </source>
</evidence>
<dbReference type="Proteomes" id="UP000035170">
    <property type="component" value="Unassembled WGS sequence"/>
</dbReference>
<dbReference type="PANTHER" id="PTHR39966:SF1">
    <property type="entry name" value="HEMERYTHRIN-LIKE DOMAIN-CONTAINING PROTEIN"/>
    <property type="match status" value="1"/>
</dbReference>
<dbReference type="GO" id="GO:0005886">
    <property type="term" value="C:plasma membrane"/>
    <property type="evidence" value="ECO:0007669"/>
    <property type="project" value="TreeGrafter"/>
</dbReference>
<feature type="domain" description="Hemerythrin-like" evidence="1">
    <location>
        <begin position="6"/>
        <end position="141"/>
    </location>
</feature>
<dbReference type="Pfam" id="PF01814">
    <property type="entry name" value="Hemerythrin"/>
    <property type="match status" value="1"/>
</dbReference>
<evidence type="ECO:0000313" key="3">
    <source>
        <dbReference type="Proteomes" id="UP000035170"/>
    </source>
</evidence>
<dbReference type="PATRIC" id="fig|34073.19.peg.3761"/>
<gene>
    <name evidence="2" type="ORF">VPARA_36720</name>
</gene>
<protein>
    <submittedName>
        <fullName evidence="2">Hemerythrin HHE cation binding domain protein</fullName>
    </submittedName>
</protein>
<organism evidence="2 3">
    <name type="scientific">Variovorax paradoxus</name>
    <dbReference type="NCBI Taxonomy" id="34073"/>
    <lineage>
        <taxon>Bacteria</taxon>
        <taxon>Pseudomonadati</taxon>
        <taxon>Pseudomonadota</taxon>
        <taxon>Betaproteobacteria</taxon>
        <taxon>Burkholderiales</taxon>
        <taxon>Comamonadaceae</taxon>
        <taxon>Variovorax</taxon>
    </lineage>
</organism>
<sequence length="194" mass="22811">MTNATIRIIRQEHAALAAMLRSIIMLLEQHRRKGTPPDFAALRAMLFYVDEFPEKRHHRKESELLFPKMRARTPISRELMDRLDNDHAWGERKIRNVEHALLAFEMLGDSRRAAFENAMEQYVDFYLNHMAMEEREILPLAEKVLTPEDWRELDEAFGRNRDPLTGYRPEREYEALFTRIVNIVPAPIGLGPVD</sequence>
<dbReference type="EMBL" id="JZWI01000018">
    <property type="protein sequence ID" value="KLN55320.1"/>
    <property type="molecule type" value="Genomic_DNA"/>
</dbReference>
<reference evidence="2 3" key="1">
    <citation type="submission" date="2015-03" db="EMBL/GenBank/DDBJ databases">
        <title>Genome sequence of Variovorax paradoxus TBEA6.</title>
        <authorList>
            <person name="Poehlein A."/>
            <person name="Schuldes J."/>
            <person name="Wuebbeler J.H."/>
            <person name="Hiessl S."/>
            <person name="Steinbuechel A."/>
            <person name="Daniel R."/>
        </authorList>
    </citation>
    <scope>NUCLEOTIDE SEQUENCE [LARGE SCALE GENOMIC DNA]</scope>
    <source>
        <strain evidence="2 3">TBEA6</strain>
    </source>
</reference>
<dbReference type="InterPro" id="IPR012312">
    <property type="entry name" value="Hemerythrin-like"/>
</dbReference>
<dbReference type="CDD" id="cd12108">
    <property type="entry name" value="Hr-like"/>
    <property type="match status" value="1"/>
</dbReference>
<proteinExistence type="predicted"/>
<name>A0A0H2MEF5_VARPD</name>
<evidence type="ECO:0000259" key="1">
    <source>
        <dbReference type="Pfam" id="PF01814"/>
    </source>
</evidence>